<evidence type="ECO:0000313" key="3">
    <source>
        <dbReference type="Proteomes" id="UP001152320"/>
    </source>
</evidence>
<accession>A0A9Q1BYW3</accession>
<comment type="caution">
    <text evidence="2">The sequence shown here is derived from an EMBL/GenBank/DDBJ whole genome shotgun (WGS) entry which is preliminary data.</text>
</comment>
<feature type="signal peptide" evidence="1">
    <location>
        <begin position="1"/>
        <end position="21"/>
    </location>
</feature>
<evidence type="ECO:0000313" key="2">
    <source>
        <dbReference type="EMBL" id="KAJ8035958.1"/>
    </source>
</evidence>
<reference evidence="2" key="1">
    <citation type="submission" date="2021-10" db="EMBL/GenBank/DDBJ databases">
        <title>Tropical sea cucumber genome reveals ecological adaptation and Cuvierian tubules defense mechanism.</title>
        <authorList>
            <person name="Chen T."/>
        </authorList>
    </citation>
    <scope>NUCLEOTIDE SEQUENCE</scope>
    <source>
        <strain evidence="2">Nanhai2018</strain>
        <tissue evidence="2">Muscle</tissue>
    </source>
</reference>
<keyword evidence="1" id="KW-0732">Signal</keyword>
<feature type="chain" id="PRO_5040360821" evidence="1">
    <location>
        <begin position="22"/>
        <end position="653"/>
    </location>
</feature>
<gene>
    <name evidence="2" type="ORF">HOLleu_19798</name>
</gene>
<dbReference type="AlphaFoldDB" id="A0A9Q1BYW3"/>
<proteinExistence type="predicted"/>
<dbReference type="EMBL" id="JAIZAY010000009">
    <property type="protein sequence ID" value="KAJ8035958.1"/>
    <property type="molecule type" value="Genomic_DNA"/>
</dbReference>
<evidence type="ECO:0000256" key="1">
    <source>
        <dbReference type="SAM" id="SignalP"/>
    </source>
</evidence>
<name>A0A9Q1BYW3_HOLLE</name>
<protein>
    <submittedName>
        <fullName evidence="2">Uncharacterized protein</fullName>
    </submittedName>
</protein>
<keyword evidence="3" id="KW-1185">Reference proteome</keyword>
<organism evidence="2 3">
    <name type="scientific">Holothuria leucospilota</name>
    <name type="common">Black long sea cucumber</name>
    <name type="synonym">Mertensiothuria leucospilota</name>
    <dbReference type="NCBI Taxonomy" id="206669"/>
    <lineage>
        <taxon>Eukaryota</taxon>
        <taxon>Metazoa</taxon>
        <taxon>Echinodermata</taxon>
        <taxon>Eleutherozoa</taxon>
        <taxon>Echinozoa</taxon>
        <taxon>Holothuroidea</taxon>
        <taxon>Aspidochirotacea</taxon>
        <taxon>Aspidochirotida</taxon>
        <taxon>Holothuriidae</taxon>
        <taxon>Holothuria</taxon>
    </lineage>
</organism>
<sequence length="653" mass="73442">MHISTVVLLVITPSCSSIAEALPASCKPEWKIDWHRQPPDLSNFEPSYPGEIFPGMTFNDVIQFVGLSWNAPSWQEVMGHVCIQYGPLIYALYPEQQIRRECDLLVTSLQEGKNSDIAEMCTSYWNQIDVENAARQLLSGYDECLFNSMQQDVPNSDGSVCDFDPFVTIFATDLLGKTSRVAFGVLEWLGPSPFSGDWYGACSAMRLLLSNRIDQIVNELETRLLRYLVADTLEYLHRVDICGSEDNKVRDVLYLIPISKQDGEYICDFLSGNPSQEEYLQNGAALLQTFLSVPSDGDLCTDVIVFLSSYDPYSAIGYQVTGRNLTSLSNRYQFCREIASAFSGNTQTHTYIFPQNYDINSWYIFAEAGQLLPYFSFLDAVNVIVAFFRSDTLSDGGVVLCNVFESFVSQFEPSVESICTALRGEDTETVEKFCRILSLPVYFHPSLRVPTPWYAAVTGTDMIRKLLNLKVITQYNVCQALDEFFHSENNLQSVTRFDLNVSLSELLPIADSICQDYDSVLDYIEKQTYLDPAEFQQIVQDSTDAILAHLGFSDRETICQSIASGIVSSSGRAKSSLTKDMEDRFLMFLTDPGRCTDSATSLQRLLSTQGFQLDFDRYFYQYTGYKSITSLCENLSVSFAPARCKGKMLVAIC</sequence>
<dbReference type="Proteomes" id="UP001152320">
    <property type="component" value="Chromosome 9"/>
</dbReference>